<dbReference type="EMBL" id="BARS01015151">
    <property type="protein sequence ID" value="GAF87519.1"/>
    <property type="molecule type" value="Genomic_DNA"/>
</dbReference>
<comment type="caution">
    <text evidence="1">The sequence shown here is derived from an EMBL/GenBank/DDBJ whole genome shotgun (WGS) entry which is preliminary data.</text>
</comment>
<dbReference type="Gene3D" id="3.90.320.10">
    <property type="match status" value="1"/>
</dbReference>
<proteinExistence type="predicted"/>
<accession>X0T2S0</accession>
<organism evidence="1">
    <name type="scientific">marine sediment metagenome</name>
    <dbReference type="NCBI Taxonomy" id="412755"/>
    <lineage>
        <taxon>unclassified sequences</taxon>
        <taxon>metagenomes</taxon>
        <taxon>ecological metagenomes</taxon>
    </lineage>
</organism>
<dbReference type="InterPro" id="IPR011604">
    <property type="entry name" value="PDDEXK-like_dom_sf"/>
</dbReference>
<dbReference type="AlphaFoldDB" id="X0T2S0"/>
<name>X0T2S0_9ZZZZ</name>
<feature type="non-terminal residue" evidence="1">
    <location>
        <position position="123"/>
    </location>
</feature>
<protein>
    <submittedName>
        <fullName evidence="1">Uncharacterized protein</fullName>
    </submittedName>
</protein>
<sequence>MNFKLSPSELTFLYDGCKRCFYLKKVNNIAQPSMPFPAIFSKIAGLLKNHYDGKRTEELHPDLPEGTVKYGEKWVESKNIQLPGHDNTCFIKGRFDVVIEFDNGTFGVIDYKTGNPENKYNDL</sequence>
<gene>
    <name evidence="1" type="ORF">S01H1_25133</name>
</gene>
<evidence type="ECO:0000313" key="1">
    <source>
        <dbReference type="EMBL" id="GAF87519.1"/>
    </source>
</evidence>
<reference evidence="1" key="1">
    <citation type="journal article" date="2014" name="Front. Microbiol.">
        <title>High frequency of phylogenetically diverse reductive dehalogenase-homologous genes in deep subseafloor sedimentary metagenomes.</title>
        <authorList>
            <person name="Kawai M."/>
            <person name="Futagami T."/>
            <person name="Toyoda A."/>
            <person name="Takaki Y."/>
            <person name="Nishi S."/>
            <person name="Hori S."/>
            <person name="Arai W."/>
            <person name="Tsubouchi T."/>
            <person name="Morono Y."/>
            <person name="Uchiyama I."/>
            <person name="Ito T."/>
            <person name="Fujiyama A."/>
            <person name="Inagaki F."/>
            <person name="Takami H."/>
        </authorList>
    </citation>
    <scope>NUCLEOTIDE SEQUENCE</scope>
    <source>
        <strain evidence="1">Expedition CK06-06</strain>
    </source>
</reference>